<dbReference type="SUPFAM" id="SSF55920">
    <property type="entry name" value="Creatinase/aminopeptidase"/>
    <property type="match status" value="1"/>
</dbReference>
<dbReference type="PROSITE" id="PS00491">
    <property type="entry name" value="PROLINE_PEPTIDASE"/>
    <property type="match status" value="1"/>
</dbReference>
<comment type="similarity">
    <text evidence="3">Belongs to the peptidase M24B family.</text>
</comment>
<dbReference type="AlphaFoldDB" id="A0A117L2M0"/>
<evidence type="ECO:0000256" key="1">
    <source>
        <dbReference type="ARBA" id="ARBA00022723"/>
    </source>
</evidence>
<feature type="domain" description="Creatinase N-terminal" evidence="5">
    <location>
        <begin position="3"/>
        <end position="133"/>
    </location>
</feature>
<reference evidence="6 7" key="1">
    <citation type="journal article" date="2015" name="MBio">
        <title>Genome-Resolved Metagenomic Analysis Reveals Roles for Candidate Phyla and Other Microbial Community Members in Biogeochemical Transformations in Oil Reservoirs.</title>
        <authorList>
            <person name="Hu P."/>
            <person name="Tom L."/>
            <person name="Singh A."/>
            <person name="Thomas B.C."/>
            <person name="Baker B.J."/>
            <person name="Piceno Y.M."/>
            <person name="Andersen G.L."/>
            <person name="Banfield J.F."/>
        </authorList>
    </citation>
    <scope>NUCLEOTIDE SEQUENCE [LARGE SCALE GENOMIC DNA]</scope>
    <source>
        <strain evidence="6">46_26</strain>
    </source>
</reference>
<dbReference type="InterPro" id="IPR000587">
    <property type="entry name" value="Creatinase_N"/>
</dbReference>
<feature type="domain" description="Peptidase M24" evidence="4">
    <location>
        <begin position="140"/>
        <end position="343"/>
    </location>
</feature>
<gene>
    <name evidence="6" type="ORF">XD57_0711</name>
</gene>
<protein>
    <submittedName>
        <fullName evidence="6">Peptidase M24</fullName>
    </submittedName>
</protein>
<keyword evidence="1 3" id="KW-0479">Metal-binding</keyword>
<evidence type="ECO:0000313" key="7">
    <source>
        <dbReference type="Proteomes" id="UP000058636"/>
    </source>
</evidence>
<dbReference type="PATRIC" id="fig|93930.3.peg.1562"/>
<evidence type="ECO:0000256" key="3">
    <source>
        <dbReference type="RuleBase" id="RU000590"/>
    </source>
</evidence>
<evidence type="ECO:0000259" key="4">
    <source>
        <dbReference type="Pfam" id="PF00557"/>
    </source>
</evidence>
<dbReference type="InterPro" id="IPR000994">
    <property type="entry name" value="Pept_M24"/>
</dbReference>
<accession>A0A117L2M0</accession>
<comment type="caution">
    <text evidence="6">The sequence shown here is derived from an EMBL/GenBank/DDBJ whole genome shotgun (WGS) entry which is preliminary data.</text>
</comment>
<dbReference type="Proteomes" id="UP000058636">
    <property type="component" value="Unassembled WGS sequence"/>
</dbReference>
<dbReference type="PANTHER" id="PTHR46112:SF3">
    <property type="entry name" value="AMINOPEPTIDASE YPDF"/>
    <property type="match status" value="1"/>
</dbReference>
<dbReference type="CDD" id="cd01092">
    <property type="entry name" value="APP-like"/>
    <property type="match status" value="1"/>
</dbReference>
<organism evidence="6 7">
    <name type="scientific">Thermotoga petrophila</name>
    <dbReference type="NCBI Taxonomy" id="93929"/>
    <lineage>
        <taxon>Bacteria</taxon>
        <taxon>Thermotogati</taxon>
        <taxon>Thermotogota</taxon>
        <taxon>Thermotogae</taxon>
        <taxon>Thermotogales</taxon>
        <taxon>Thermotogaceae</taxon>
        <taxon>Thermotoga</taxon>
    </lineage>
</organism>
<dbReference type="Pfam" id="PF01321">
    <property type="entry name" value="Creatinase_N"/>
    <property type="match status" value="1"/>
</dbReference>
<sequence length="359" mass="39897">MDRSERLIQLISEEGIDAFLIMNIENSARASSVYFSGFTGSFSIILISENTRLLITDSRYTVQAKQETDFEVREVKGGDFIDVLKKTVNDLKIKTIALEEERVSLSLFRRISSAFGDRKFIGIDDEVKQMRMVKDEGEIEKIKQAIEISERAFLETVQQIRAGMTEKEIAALLEYTMRKEGAEGVAFDTIVASGCRSALPHGKASDKVVERGDVIVIDFGATYENYCADITRVVSIGEPSDEVKEVHSIVLEAQERALKIAKAGVTGKLLDSVARDFIQEKGYGEFFGHSLGHGIGLEVHEGPAISFRNDSPLPENVVFTVEPGIYLEGKFGIRIEEDVVLKEQGCEILTTLPRSIFVV</sequence>
<dbReference type="SUPFAM" id="SSF53092">
    <property type="entry name" value="Creatinase/prolidase N-terminal domain"/>
    <property type="match status" value="1"/>
</dbReference>
<evidence type="ECO:0000259" key="5">
    <source>
        <dbReference type="Pfam" id="PF01321"/>
    </source>
</evidence>
<dbReference type="Gene3D" id="3.90.230.10">
    <property type="entry name" value="Creatinase/methionine aminopeptidase superfamily"/>
    <property type="match status" value="1"/>
</dbReference>
<dbReference type="Gene3D" id="3.40.350.10">
    <property type="entry name" value="Creatinase/prolidase N-terminal domain"/>
    <property type="match status" value="1"/>
</dbReference>
<keyword evidence="2" id="KW-0378">Hydrolase</keyword>
<name>A0A117L2M0_9THEM</name>
<dbReference type="GO" id="GO:0016787">
    <property type="term" value="F:hydrolase activity"/>
    <property type="evidence" value="ECO:0007669"/>
    <property type="project" value="UniProtKB-KW"/>
</dbReference>
<dbReference type="InterPro" id="IPR029149">
    <property type="entry name" value="Creatin/AminoP/Spt16_N"/>
</dbReference>
<dbReference type="InterPro" id="IPR001131">
    <property type="entry name" value="Peptidase_M24B_aminopep-P_CS"/>
</dbReference>
<dbReference type="InterPro" id="IPR050659">
    <property type="entry name" value="Peptidase_M24B"/>
</dbReference>
<dbReference type="EMBL" id="LGFG01000043">
    <property type="protein sequence ID" value="KUK23186.1"/>
    <property type="molecule type" value="Genomic_DNA"/>
</dbReference>
<proteinExistence type="inferred from homology"/>
<dbReference type="PANTHER" id="PTHR46112">
    <property type="entry name" value="AMINOPEPTIDASE"/>
    <property type="match status" value="1"/>
</dbReference>
<dbReference type="GO" id="GO:0046872">
    <property type="term" value="F:metal ion binding"/>
    <property type="evidence" value="ECO:0007669"/>
    <property type="project" value="UniProtKB-KW"/>
</dbReference>
<evidence type="ECO:0000256" key="2">
    <source>
        <dbReference type="ARBA" id="ARBA00022801"/>
    </source>
</evidence>
<dbReference type="InterPro" id="IPR036005">
    <property type="entry name" value="Creatinase/aminopeptidase-like"/>
</dbReference>
<evidence type="ECO:0000313" key="6">
    <source>
        <dbReference type="EMBL" id="KUK23186.1"/>
    </source>
</evidence>
<dbReference type="Pfam" id="PF00557">
    <property type="entry name" value="Peptidase_M24"/>
    <property type="match status" value="1"/>
</dbReference>